<feature type="domain" description="EGF-like" evidence="10">
    <location>
        <begin position="286"/>
        <end position="322"/>
    </location>
</feature>
<dbReference type="Pfam" id="PF12662">
    <property type="entry name" value="cEGF"/>
    <property type="match status" value="2"/>
</dbReference>
<dbReference type="EMBL" id="JH431617">
    <property type="status" value="NOT_ANNOTATED_CDS"/>
    <property type="molecule type" value="Genomic_DNA"/>
</dbReference>
<feature type="domain" description="EGF-like" evidence="10">
    <location>
        <begin position="327"/>
        <end position="368"/>
    </location>
</feature>
<dbReference type="InterPro" id="IPR036773">
    <property type="entry name" value="TB_dom_sf"/>
</dbReference>
<evidence type="ECO:0000256" key="2">
    <source>
        <dbReference type="ARBA" id="ARBA00022525"/>
    </source>
</evidence>
<dbReference type="eggNOG" id="KOG1217">
    <property type="taxonomic scope" value="Eukaryota"/>
</dbReference>
<dbReference type="PROSITE" id="PS00010">
    <property type="entry name" value="ASX_HYDROXYL"/>
    <property type="match status" value="17"/>
</dbReference>
<feature type="domain" description="EGF-like" evidence="10">
    <location>
        <begin position="605"/>
        <end position="646"/>
    </location>
</feature>
<dbReference type="PROSITE" id="PS01187">
    <property type="entry name" value="EGF_CA"/>
    <property type="match status" value="8"/>
</dbReference>
<keyword evidence="4 9" id="KW-0245">EGF-like domain</keyword>
<feature type="domain" description="TB" evidence="11">
    <location>
        <begin position="15"/>
        <end position="71"/>
    </location>
</feature>
<evidence type="ECO:0000256" key="7">
    <source>
        <dbReference type="ARBA" id="ARBA00023157"/>
    </source>
</evidence>
<dbReference type="InterPro" id="IPR009030">
    <property type="entry name" value="Growth_fac_rcpt_cys_sf"/>
</dbReference>
<dbReference type="SMART" id="SM00181">
    <property type="entry name" value="EGF"/>
    <property type="match status" value="19"/>
</dbReference>
<dbReference type="Pfam" id="PF14670">
    <property type="entry name" value="FXa_inhibition"/>
    <property type="match status" value="1"/>
</dbReference>
<dbReference type="FunFam" id="2.10.25.10:FF:000003">
    <property type="entry name" value="fibrillin-1 isoform X1"/>
    <property type="match status" value="6"/>
</dbReference>
<evidence type="ECO:0000256" key="9">
    <source>
        <dbReference type="PROSITE-ProRule" id="PRU00076"/>
    </source>
</evidence>
<evidence type="ECO:0000313" key="13">
    <source>
        <dbReference type="Proteomes" id="UP000014500"/>
    </source>
</evidence>
<dbReference type="InterPro" id="IPR013032">
    <property type="entry name" value="EGF-like_CS"/>
</dbReference>
<dbReference type="InterPro" id="IPR001881">
    <property type="entry name" value="EGF-like_Ca-bd_dom"/>
</dbReference>
<dbReference type="InterPro" id="IPR017878">
    <property type="entry name" value="TB_dom"/>
</dbReference>
<dbReference type="InterPro" id="IPR018097">
    <property type="entry name" value="EGF_Ca-bd_CS"/>
</dbReference>
<dbReference type="STRING" id="126957.T1IWH6"/>
<dbReference type="FunFam" id="2.10.25.10:FF:000804">
    <property type="entry name" value="Fibrillin-1"/>
    <property type="match status" value="1"/>
</dbReference>
<keyword evidence="7" id="KW-1015">Disulfide bond</keyword>
<dbReference type="SUPFAM" id="SSF57581">
    <property type="entry name" value="TB module/8-cys domain"/>
    <property type="match status" value="3"/>
</dbReference>
<dbReference type="PANTHER" id="PTHR47333">
    <property type="entry name" value="VON WILLEBRAND FACTOR C AND EGF DOMAIN-CONTAINING PROTEIN"/>
    <property type="match status" value="1"/>
</dbReference>
<evidence type="ECO:0000256" key="4">
    <source>
        <dbReference type="ARBA" id="ARBA00022536"/>
    </source>
</evidence>
<dbReference type="SUPFAM" id="SSF57184">
    <property type="entry name" value="Growth factor receptor domain"/>
    <property type="match status" value="4"/>
</dbReference>
<keyword evidence="8" id="KW-0325">Glycoprotein</keyword>
<evidence type="ECO:0008006" key="14">
    <source>
        <dbReference type="Google" id="ProtNLM"/>
    </source>
</evidence>
<dbReference type="Pfam" id="PF07645">
    <property type="entry name" value="EGF_CA"/>
    <property type="match status" value="13"/>
</dbReference>
<dbReference type="EnsemblMetazoa" id="SMAR005543-RA">
    <property type="protein sequence ID" value="SMAR005543-PA"/>
    <property type="gene ID" value="SMAR005543"/>
</dbReference>
<feature type="domain" description="EGF-like" evidence="10">
    <location>
        <begin position="244"/>
        <end position="281"/>
    </location>
</feature>
<dbReference type="FunFam" id="2.10.25.10:FF:000014">
    <property type="entry name" value="Latent-transforming growth factor beta-binding protein 3"/>
    <property type="match status" value="2"/>
</dbReference>
<dbReference type="PROSITE" id="PS01186">
    <property type="entry name" value="EGF_2"/>
    <property type="match status" value="13"/>
</dbReference>
<dbReference type="Pfam" id="PF00683">
    <property type="entry name" value="TB"/>
    <property type="match status" value="3"/>
</dbReference>
<comment type="subcellular location">
    <subcellularLocation>
        <location evidence="1">Secreted</location>
        <location evidence="1">Extracellular space</location>
        <location evidence="1">Extracellular matrix</location>
    </subcellularLocation>
</comment>
<feature type="domain" description="EGF-like" evidence="10">
    <location>
        <begin position="758"/>
        <end position="798"/>
    </location>
</feature>
<evidence type="ECO:0000256" key="8">
    <source>
        <dbReference type="ARBA" id="ARBA00023180"/>
    </source>
</evidence>
<feature type="domain" description="TB" evidence="11">
    <location>
        <begin position="373"/>
        <end position="425"/>
    </location>
</feature>
<dbReference type="FunFam" id="2.10.25.10:FF:000005">
    <property type="entry name" value="Fibrillin 2"/>
    <property type="match status" value="3"/>
</dbReference>
<dbReference type="PROSITE" id="PS51364">
    <property type="entry name" value="TB"/>
    <property type="match status" value="3"/>
</dbReference>
<proteinExistence type="predicted"/>
<dbReference type="PANTHER" id="PTHR47333:SF5">
    <property type="entry name" value="FIBRILLIN-3"/>
    <property type="match status" value="1"/>
</dbReference>
<feature type="domain" description="EGF-like" evidence="10">
    <location>
        <begin position="161"/>
        <end position="202"/>
    </location>
</feature>
<dbReference type="Gene3D" id="3.90.290.10">
    <property type="entry name" value="TGF-beta binding (TB) domain"/>
    <property type="match status" value="3"/>
</dbReference>
<dbReference type="AlphaFoldDB" id="T1IWH6"/>
<dbReference type="Gene3D" id="2.10.25.10">
    <property type="entry name" value="Laminin"/>
    <property type="match status" value="18"/>
</dbReference>
<evidence type="ECO:0000313" key="12">
    <source>
        <dbReference type="EnsemblMetazoa" id="SMAR005543-PA"/>
    </source>
</evidence>
<dbReference type="Proteomes" id="UP000014500">
    <property type="component" value="Unassembled WGS sequence"/>
</dbReference>
<dbReference type="CDD" id="cd00054">
    <property type="entry name" value="EGF_CA"/>
    <property type="match status" value="13"/>
</dbReference>
<dbReference type="FunFam" id="2.10.25.10:FF:000010">
    <property type="entry name" value="Pro-epidermal growth factor"/>
    <property type="match status" value="2"/>
</dbReference>
<evidence type="ECO:0000259" key="10">
    <source>
        <dbReference type="PROSITE" id="PS50026"/>
    </source>
</evidence>
<dbReference type="Pfam" id="PF12661">
    <property type="entry name" value="hEGF"/>
    <property type="match status" value="1"/>
</dbReference>
<evidence type="ECO:0000256" key="6">
    <source>
        <dbReference type="ARBA" id="ARBA00022737"/>
    </source>
</evidence>
<protein>
    <recommendedName>
        <fullName evidence="14">Fibrillin-2</fullName>
    </recommendedName>
</protein>
<feature type="domain" description="EGF-like" evidence="10">
    <location>
        <begin position="523"/>
        <end position="563"/>
    </location>
</feature>
<organism evidence="12 13">
    <name type="scientific">Strigamia maritima</name>
    <name type="common">European centipede</name>
    <name type="synonym">Geophilus maritimus</name>
    <dbReference type="NCBI Taxonomy" id="126957"/>
    <lineage>
        <taxon>Eukaryota</taxon>
        <taxon>Metazoa</taxon>
        <taxon>Ecdysozoa</taxon>
        <taxon>Arthropoda</taxon>
        <taxon>Myriapoda</taxon>
        <taxon>Chilopoda</taxon>
        <taxon>Pleurostigmophora</taxon>
        <taxon>Geophilomorpha</taxon>
        <taxon>Linotaeniidae</taxon>
        <taxon>Strigamia</taxon>
    </lineage>
</organism>
<dbReference type="InterPro" id="IPR052080">
    <property type="entry name" value="vWF_C/EGF_Fibrillin"/>
</dbReference>
<dbReference type="InterPro" id="IPR026823">
    <property type="entry name" value="cEGF"/>
</dbReference>
<feature type="domain" description="EGF-like" evidence="10">
    <location>
        <begin position="76"/>
        <end position="117"/>
    </location>
</feature>
<keyword evidence="2" id="KW-0964">Secreted</keyword>
<dbReference type="PROSITE" id="PS50026">
    <property type="entry name" value="EGF_3"/>
    <property type="match status" value="15"/>
</dbReference>
<feature type="domain" description="EGF-like" evidence="10">
    <location>
        <begin position="441"/>
        <end position="482"/>
    </location>
</feature>
<evidence type="ECO:0000259" key="11">
    <source>
        <dbReference type="PROSITE" id="PS51364"/>
    </source>
</evidence>
<dbReference type="InterPro" id="IPR000152">
    <property type="entry name" value="EGF-type_Asp/Asn_hydroxyl_site"/>
</dbReference>
<keyword evidence="3" id="KW-0272">Extracellular matrix</keyword>
<feature type="domain" description="EGF-like" evidence="10">
    <location>
        <begin position="838"/>
        <end position="878"/>
    </location>
</feature>
<dbReference type="HOGENOM" id="CLU_296956_0_0_1"/>
<evidence type="ECO:0000256" key="5">
    <source>
        <dbReference type="ARBA" id="ARBA00022729"/>
    </source>
</evidence>
<reference evidence="13" key="1">
    <citation type="submission" date="2011-05" db="EMBL/GenBank/DDBJ databases">
        <authorList>
            <person name="Richards S.R."/>
            <person name="Qu J."/>
            <person name="Jiang H."/>
            <person name="Jhangiani S.N."/>
            <person name="Agravi P."/>
            <person name="Goodspeed R."/>
            <person name="Gross S."/>
            <person name="Mandapat C."/>
            <person name="Jackson L."/>
            <person name="Mathew T."/>
            <person name="Pu L."/>
            <person name="Thornton R."/>
            <person name="Saada N."/>
            <person name="Wilczek-Boney K.B."/>
            <person name="Lee S."/>
            <person name="Kovar C."/>
            <person name="Wu Y."/>
            <person name="Scherer S.E."/>
            <person name="Worley K.C."/>
            <person name="Muzny D.M."/>
            <person name="Gibbs R."/>
        </authorList>
    </citation>
    <scope>NUCLEOTIDE SEQUENCE</scope>
    <source>
        <strain evidence="13">Brora</strain>
    </source>
</reference>
<dbReference type="OMA" id="CCCNIGR"/>
<feature type="domain" description="EGF-like" evidence="10">
    <location>
        <begin position="483"/>
        <end position="522"/>
    </location>
</feature>
<dbReference type="InterPro" id="IPR049883">
    <property type="entry name" value="NOTCH1_EGF-like"/>
</dbReference>
<sequence length="1186" mass="131539">MPLPSGKQCVDMRKGYCYSSVFERGPDYYECKNQMPTEQTKMVCCCTVGKGWGSECQPCPLPGTGERRLLCGDNEDVNECEEKLDVCKNGICMNTIGSFKCECYAGYNYNDLRFSCEDINECVLTPNSCIGIAECINVQGSFRCSCPDGYRLIANNRECQDINECLERPGICDNGECVNLDGSFQCICREGFYLTPSKDKCLDIDECTRSLHTCRNGTCENLVGSFRCICNPGFSLSPQSDCIDIDECRTIFGICHNGRCRNTIGSFICECQAGFKFDSTQRNCRDIDECAEGNVCHRGTCRNMEGGYMCSCGQGYVVSSSGTECYDIDECRENVRLCLFGRCTNTDGSYVCTCPDGFVLNPYSKECEDQRTGQCYRRFENGRCLEPISNTVTRSTCCCSREAAWGTDICEICPKPSDATFRELCPDGYGYVAEIETGMKDINECIIKPGICQNGICINTDGSFRCQCEPGYTLDGSGLRCVDDDECRSRDICGNGTCRNMIGTFECACFKGYTPGTLQICEDVNECVEQSHLCAFRCLNVPGSFRCICPYGYTLASDGRHCQDVDECLTQANKCRYECKNLVGSFTCICPVGFQQIGSGDDCRDINECQLDRNLCKNGRCKNIRGGYRCECFDGYEPSTDGKSCVDTRKAYCFVHLIGGRCSAQTTNLMLITKVDCCCAMGKAWGPHCEKCPPKDSLDYKQLCPIGEGYREDGQDVDECTTMLNLCKNGRCINTLGSYRCMCNRGYKPDYSATHCVDQNECELIPTPCQHLCTNNEGSFTCSCPIGYVLNADKVTCRDVDECTTQQHHCEQGCVNTPGSFYCSCTTGHKQYGDRCVDVNECVDQMCGPTGSCVNTVGSFRCECPRGFTLDSTGSFCIDIDECGSDSQKCQMGCRNTHGSYRCSCPDGFLQHMNWNHCIDENECMEPEICGSASCQNTAGSYTCTCAPGFQFDTYHYVCIEAGSSGCHESSCAFGCTADAPGKYTCDCPDGYQRIGEGHCFSTYGPGTSNFAYDYLAGVPVHPIPDDDDRYTVPDDKIISTEGCYACQLNGRKQKRDLRELQSNFNSESTKKLRHIGYGRHSNSTSLDYIRIDLELKEAKPKTKLLQLIASMRNMTDVIEYAITKGNWHGLLEMSGKRGVYTLHFTKVIRKARRFVLEIGSKLIANSTTDKHESLLHTTVVLNLIS</sequence>
<comment type="caution">
    <text evidence="9">Lacks conserved residue(s) required for the propagation of feature annotation.</text>
</comment>
<keyword evidence="6" id="KW-0677">Repeat</keyword>
<feature type="domain" description="EGF-like" evidence="10">
    <location>
        <begin position="118"/>
        <end position="160"/>
    </location>
</feature>
<evidence type="ECO:0000256" key="1">
    <source>
        <dbReference type="ARBA" id="ARBA00004498"/>
    </source>
</evidence>
<dbReference type="SUPFAM" id="SSF57196">
    <property type="entry name" value="EGF/Laminin"/>
    <property type="match status" value="6"/>
</dbReference>
<dbReference type="PhylomeDB" id="T1IWH6"/>
<evidence type="ECO:0000256" key="3">
    <source>
        <dbReference type="ARBA" id="ARBA00022530"/>
    </source>
</evidence>
<feature type="domain" description="EGF-like" evidence="10">
    <location>
        <begin position="203"/>
        <end position="243"/>
    </location>
</feature>
<accession>T1IWH6</accession>
<dbReference type="SMART" id="SM00179">
    <property type="entry name" value="EGF_CA"/>
    <property type="match status" value="19"/>
</dbReference>
<reference evidence="12" key="2">
    <citation type="submission" date="2015-02" db="UniProtKB">
        <authorList>
            <consortium name="EnsemblMetazoa"/>
        </authorList>
    </citation>
    <scope>IDENTIFICATION</scope>
</reference>
<dbReference type="InterPro" id="IPR000742">
    <property type="entry name" value="EGF"/>
</dbReference>
<keyword evidence="13" id="KW-1185">Reference proteome</keyword>
<feature type="domain" description="TB" evidence="11">
    <location>
        <begin position="651"/>
        <end position="704"/>
    </location>
</feature>
<dbReference type="FunFam" id="2.10.25.10:FF:000023">
    <property type="entry name" value="Fibrillin 2"/>
    <property type="match status" value="1"/>
</dbReference>
<feature type="domain" description="EGF-like" evidence="10">
    <location>
        <begin position="564"/>
        <end position="604"/>
    </location>
</feature>
<name>T1IWH6_STRMM</name>
<keyword evidence="5" id="KW-0732">Signal</keyword>
<dbReference type="GO" id="GO:0005509">
    <property type="term" value="F:calcium ion binding"/>
    <property type="evidence" value="ECO:0007669"/>
    <property type="project" value="InterPro"/>
</dbReference>
<feature type="domain" description="EGF-like" evidence="10">
    <location>
        <begin position="716"/>
        <end position="753"/>
    </location>
</feature>